<dbReference type="Proteomes" id="UP001175271">
    <property type="component" value="Unassembled WGS sequence"/>
</dbReference>
<dbReference type="GO" id="GO:0004252">
    <property type="term" value="F:serine-type endopeptidase activity"/>
    <property type="evidence" value="ECO:0007669"/>
    <property type="project" value="InterPro"/>
</dbReference>
<dbReference type="AlphaFoldDB" id="A0AA39LKK8"/>
<reference evidence="11" key="1">
    <citation type="submission" date="2023-06" db="EMBL/GenBank/DDBJ databases">
        <title>Genomic analysis of the entomopathogenic nematode Steinernema hermaphroditum.</title>
        <authorList>
            <person name="Schwarz E.M."/>
            <person name="Heppert J.K."/>
            <person name="Baniya A."/>
            <person name="Schwartz H.T."/>
            <person name="Tan C.-H."/>
            <person name="Antoshechkin I."/>
            <person name="Sternberg P.W."/>
            <person name="Goodrich-Blair H."/>
            <person name="Dillman A.R."/>
        </authorList>
    </citation>
    <scope>NUCLEOTIDE SEQUENCE</scope>
    <source>
        <strain evidence="11">PS9179</strain>
        <tissue evidence="11">Whole animal</tissue>
    </source>
</reference>
<dbReference type="GO" id="GO:0006508">
    <property type="term" value="P:proteolysis"/>
    <property type="evidence" value="ECO:0007669"/>
    <property type="project" value="UniProtKB-KW"/>
</dbReference>
<sequence length="301" mass="33346">MYRGRQRRDNAGIYLLAAQLLSAGPIPPVTLVSILSQVAVYLGFIPAIGPKQTRAMCLLPNRILHRKEWIRLIASQFMHADDFHLYYNMMSLLYKGRRIENRTGPIRFVAMLAVFSIATPLTIFGLSYFVDEVLDMDGFNLMHQCAVGFSGVLFALKVVVNTMYPEENGLLLGFLPIPGKYVCWAELILIQMLTPNASFVGHLAGILVGLAYTSGPLKAIVDVVTSIVGSDYRPASRPARSPSPPPSASRNGRFYGFEGTLGGNSGMSNDQAYARRWRANAGGFTEEEQIAEAMRRSRRDY</sequence>
<comment type="subcellular location">
    <subcellularLocation>
        <location evidence="1">Membrane</location>
        <topology evidence="1">Multi-pass membrane protein</topology>
    </subcellularLocation>
</comment>
<dbReference type="FunFam" id="1.20.1540.10:FF:000008">
    <property type="entry name" value="RHOMBOID-like protein 13"/>
    <property type="match status" value="1"/>
</dbReference>
<keyword evidence="12" id="KW-1185">Reference proteome</keyword>
<protein>
    <recommendedName>
        <fullName evidence="10">Peptidase S54 rhomboid domain-containing protein</fullName>
    </recommendedName>
</protein>
<dbReference type="Pfam" id="PF01694">
    <property type="entry name" value="Rhomboid"/>
    <property type="match status" value="1"/>
</dbReference>
<feature type="transmembrane region" description="Helical" evidence="9">
    <location>
        <begin position="108"/>
        <end position="129"/>
    </location>
</feature>
<evidence type="ECO:0000256" key="9">
    <source>
        <dbReference type="SAM" id="Phobius"/>
    </source>
</evidence>
<dbReference type="InterPro" id="IPR035952">
    <property type="entry name" value="Rhomboid-like_sf"/>
</dbReference>
<evidence type="ECO:0000256" key="7">
    <source>
        <dbReference type="ARBA" id="ARBA00023136"/>
    </source>
</evidence>
<dbReference type="PANTHER" id="PTHR43066:SF1">
    <property type="entry name" value="RHOMBOID PROTEIN 2"/>
    <property type="match status" value="1"/>
</dbReference>
<comment type="caution">
    <text evidence="11">The sequence shown here is derived from an EMBL/GenBank/DDBJ whole genome shotgun (WGS) entry which is preliminary data.</text>
</comment>
<evidence type="ECO:0000256" key="1">
    <source>
        <dbReference type="ARBA" id="ARBA00004141"/>
    </source>
</evidence>
<keyword evidence="7 9" id="KW-0472">Membrane</keyword>
<evidence type="ECO:0000256" key="5">
    <source>
        <dbReference type="ARBA" id="ARBA00022801"/>
    </source>
</evidence>
<evidence type="ECO:0000256" key="6">
    <source>
        <dbReference type="ARBA" id="ARBA00022989"/>
    </source>
</evidence>
<evidence type="ECO:0000256" key="8">
    <source>
        <dbReference type="SAM" id="MobiDB-lite"/>
    </source>
</evidence>
<dbReference type="EMBL" id="JAUCMV010000004">
    <property type="protein sequence ID" value="KAK0400772.1"/>
    <property type="molecule type" value="Genomic_DNA"/>
</dbReference>
<dbReference type="InterPro" id="IPR022764">
    <property type="entry name" value="Peptidase_S54_rhomboid_dom"/>
</dbReference>
<feature type="domain" description="Peptidase S54 rhomboid" evidence="10">
    <location>
        <begin position="67"/>
        <end position="213"/>
    </location>
</feature>
<evidence type="ECO:0000256" key="4">
    <source>
        <dbReference type="ARBA" id="ARBA00022692"/>
    </source>
</evidence>
<dbReference type="GO" id="GO:0016020">
    <property type="term" value="C:membrane"/>
    <property type="evidence" value="ECO:0007669"/>
    <property type="project" value="UniProtKB-SubCell"/>
</dbReference>
<evidence type="ECO:0000313" key="12">
    <source>
        <dbReference type="Proteomes" id="UP001175271"/>
    </source>
</evidence>
<feature type="region of interest" description="Disordered" evidence="8">
    <location>
        <begin position="232"/>
        <end position="252"/>
    </location>
</feature>
<proteinExistence type="inferred from homology"/>
<dbReference type="Gene3D" id="1.20.1540.10">
    <property type="entry name" value="Rhomboid-like"/>
    <property type="match status" value="1"/>
</dbReference>
<keyword evidence="3" id="KW-0645">Protease</keyword>
<evidence type="ECO:0000256" key="2">
    <source>
        <dbReference type="ARBA" id="ARBA00009045"/>
    </source>
</evidence>
<dbReference type="SUPFAM" id="SSF144091">
    <property type="entry name" value="Rhomboid-like"/>
    <property type="match status" value="1"/>
</dbReference>
<feature type="transmembrane region" description="Helical" evidence="9">
    <location>
        <begin position="141"/>
        <end position="160"/>
    </location>
</feature>
<accession>A0AA39LKK8</accession>
<gene>
    <name evidence="11" type="ORF">QR680_015443</name>
</gene>
<evidence type="ECO:0000259" key="10">
    <source>
        <dbReference type="Pfam" id="PF01694"/>
    </source>
</evidence>
<evidence type="ECO:0000313" key="11">
    <source>
        <dbReference type="EMBL" id="KAK0400772.1"/>
    </source>
</evidence>
<keyword evidence="4 9" id="KW-0812">Transmembrane</keyword>
<comment type="similarity">
    <text evidence="2">Belongs to the peptidase S54 family.</text>
</comment>
<evidence type="ECO:0000256" key="3">
    <source>
        <dbReference type="ARBA" id="ARBA00022670"/>
    </source>
</evidence>
<organism evidence="11 12">
    <name type="scientific">Steinernema hermaphroditum</name>
    <dbReference type="NCBI Taxonomy" id="289476"/>
    <lineage>
        <taxon>Eukaryota</taxon>
        <taxon>Metazoa</taxon>
        <taxon>Ecdysozoa</taxon>
        <taxon>Nematoda</taxon>
        <taxon>Chromadorea</taxon>
        <taxon>Rhabditida</taxon>
        <taxon>Tylenchina</taxon>
        <taxon>Panagrolaimomorpha</taxon>
        <taxon>Strongyloidoidea</taxon>
        <taxon>Steinernematidae</taxon>
        <taxon>Steinernema</taxon>
    </lineage>
</organism>
<keyword evidence="6 9" id="KW-1133">Transmembrane helix</keyword>
<dbReference type="PANTHER" id="PTHR43066">
    <property type="entry name" value="RHOMBOID-RELATED PROTEIN"/>
    <property type="match status" value="1"/>
</dbReference>
<name>A0AA39LKK8_9BILA</name>
<keyword evidence="5" id="KW-0378">Hydrolase</keyword>